<protein>
    <recommendedName>
        <fullName evidence="6">Phage capsid protein</fullName>
    </recommendedName>
</protein>
<evidence type="ECO:0000313" key="4">
    <source>
        <dbReference type="EMBL" id="MUI10887.1"/>
    </source>
</evidence>
<gene>
    <name evidence="4" type="ORF">GJV26_00045</name>
</gene>
<comment type="caution">
    <text evidence="4">The sequence shown here is derived from an EMBL/GenBank/DDBJ whole genome shotgun (WGS) entry which is preliminary data.</text>
</comment>
<evidence type="ECO:0000256" key="1">
    <source>
        <dbReference type="SAM" id="MobiDB-lite"/>
    </source>
</evidence>
<dbReference type="Proteomes" id="UP000431684">
    <property type="component" value="Unassembled WGS sequence"/>
</dbReference>
<accession>A0A6I3X3T7</accession>
<evidence type="ECO:0000256" key="2">
    <source>
        <dbReference type="SAM" id="Phobius"/>
    </source>
</evidence>
<feature type="signal peptide" evidence="3">
    <location>
        <begin position="1"/>
        <end position="24"/>
    </location>
</feature>
<keyword evidence="3" id="KW-0732">Signal</keyword>
<keyword evidence="2" id="KW-0472">Membrane</keyword>
<keyword evidence="5" id="KW-1185">Reference proteome</keyword>
<dbReference type="AlphaFoldDB" id="A0A6I3X3T7"/>
<dbReference type="InterPro" id="IPR009228">
    <property type="entry name" value="Capsid_scaffold_GpO"/>
</dbReference>
<dbReference type="OrthoDB" id="5625143at2"/>
<feature type="transmembrane region" description="Helical" evidence="2">
    <location>
        <begin position="39"/>
        <end position="59"/>
    </location>
</feature>
<sequence>MHRKRTISLAVAALGALLSIDAHAATATAQALATPEGAALGISAALGLGAFGTTAAHAGQKSRFFRIALEGATTDGRVIEREWLEQMAANYNPNTYGARLNLEHVRGIDPEGMFKAYGDVLALETREEEGGKLGLYAQIEPTADLIALNKKRQKLYTSCEINPAFSDTGEAYLVGLAVTDNPASLGTEMLQFSAQNPAVFKGRKQAPDNLYTAATEADLEMEPAKTPAVTLLSKITGMLKGTQKDASQRFADVSSAVETVAEHVRETDEKVDATVIDLAQLRADFTALTEQLSATPAQPPRPAAKGGAGTITTDC</sequence>
<feature type="region of interest" description="Disordered" evidence="1">
    <location>
        <begin position="291"/>
        <end position="315"/>
    </location>
</feature>
<reference evidence="4 5" key="1">
    <citation type="submission" date="2019-11" db="EMBL/GenBank/DDBJ databases">
        <title>Draft Genome Sequences of Six Type Strains of the Genus Massilia.</title>
        <authorList>
            <person name="Miess H."/>
            <person name="Frediansyah A."/>
            <person name="Goeker M."/>
            <person name="Gross H."/>
        </authorList>
    </citation>
    <scope>NUCLEOTIDE SEQUENCE [LARGE SCALE GENOMIC DNA]</scope>
    <source>
        <strain evidence="4 5">DSM 17513</strain>
    </source>
</reference>
<dbReference type="EMBL" id="WNWM01000001">
    <property type="protein sequence ID" value="MUI10887.1"/>
    <property type="molecule type" value="Genomic_DNA"/>
</dbReference>
<feature type="chain" id="PRO_5026334325" description="Phage capsid protein" evidence="3">
    <location>
        <begin position="25"/>
        <end position="315"/>
    </location>
</feature>
<proteinExistence type="predicted"/>
<evidence type="ECO:0000313" key="5">
    <source>
        <dbReference type="Proteomes" id="UP000431684"/>
    </source>
</evidence>
<evidence type="ECO:0008006" key="6">
    <source>
        <dbReference type="Google" id="ProtNLM"/>
    </source>
</evidence>
<name>A0A6I3X3T7_9BURK</name>
<dbReference type="Pfam" id="PF05929">
    <property type="entry name" value="Phage_GPO"/>
    <property type="match status" value="1"/>
</dbReference>
<evidence type="ECO:0000256" key="3">
    <source>
        <dbReference type="SAM" id="SignalP"/>
    </source>
</evidence>
<keyword evidence="2" id="KW-1133">Transmembrane helix</keyword>
<organism evidence="4 5">
    <name type="scientific">Pseudoduganella dura</name>
    <dbReference type="NCBI Taxonomy" id="321982"/>
    <lineage>
        <taxon>Bacteria</taxon>
        <taxon>Pseudomonadati</taxon>
        <taxon>Pseudomonadota</taxon>
        <taxon>Betaproteobacteria</taxon>
        <taxon>Burkholderiales</taxon>
        <taxon>Oxalobacteraceae</taxon>
        <taxon>Telluria group</taxon>
        <taxon>Pseudoduganella</taxon>
    </lineage>
</organism>
<dbReference type="RefSeq" id="WP_155706537.1">
    <property type="nucleotide sequence ID" value="NZ_BMWU01000049.1"/>
</dbReference>
<keyword evidence="2" id="KW-0812">Transmembrane</keyword>